<dbReference type="AlphaFoldDB" id="A0A5N3P3S3"/>
<organism evidence="1 2">
    <name type="scientific">Microvirga brassicacearum</name>
    <dbReference type="NCBI Taxonomy" id="2580413"/>
    <lineage>
        <taxon>Bacteria</taxon>
        <taxon>Pseudomonadati</taxon>
        <taxon>Pseudomonadota</taxon>
        <taxon>Alphaproteobacteria</taxon>
        <taxon>Hyphomicrobiales</taxon>
        <taxon>Methylobacteriaceae</taxon>
        <taxon>Microvirga</taxon>
    </lineage>
</organism>
<dbReference type="EMBL" id="VCMV01000072">
    <property type="protein sequence ID" value="KAB0264388.1"/>
    <property type="molecule type" value="Genomic_DNA"/>
</dbReference>
<comment type="caution">
    <text evidence="1">The sequence shown here is derived from an EMBL/GenBank/DDBJ whole genome shotgun (WGS) entry which is preliminary data.</text>
</comment>
<keyword evidence="2" id="KW-1185">Reference proteome</keyword>
<dbReference type="RefSeq" id="WP_150949539.1">
    <property type="nucleotide sequence ID" value="NZ_VCMV01000072.1"/>
</dbReference>
<evidence type="ECO:0000313" key="2">
    <source>
        <dbReference type="Proteomes" id="UP000325684"/>
    </source>
</evidence>
<name>A0A5N3P3S3_9HYPH</name>
<evidence type="ECO:0000313" key="1">
    <source>
        <dbReference type="EMBL" id="KAB0264388.1"/>
    </source>
</evidence>
<protein>
    <submittedName>
        <fullName evidence="1">Uncharacterized protein</fullName>
    </submittedName>
</protein>
<proteinExistence type="predicted"/>
<accession>A0A5N3P3S3</accession>
<reference evidence="1 2" key="1">
    <citation type="journal article" date="2019" name="Microorganisms">
        <title>Genome Insights into the Novel Species Microvirga brassicacearum, a Rapeseed Endophyte with Biotechnological Potential.</title>
        <authorList>
            <person name="Jimenez-Gomez A."/>
            <person name="Saati-Santamaria Z."/>
            <person name="Igual J.M."/>
            <person name="Rivas R."/>
            <person name="Mateos P.F."/>
            <person name="Garcia-Fraile P."/>
        </authorList>
    </citation>
    <scope>NUCLEOTIDE SEQUENCE [LARGE SCALE GENOMIC DNA]</scope>
    <source>
        <strain evidence="1 2">CDVBN77</strain>
    </source>
</reference>
<sequence>MAKATRITRGVALGIGFGIATVGSPIASAAEPACRLDNSVYAAEVIDEGFGADELRFSFEPLGQVRYNDDFVQQLVVTSPKMGTTLRFGTSVTNGTAVETGWLDMPAADFSDRMKEANKYFAEPLEKLELSSEIRTVYADFQTGQIPIRDETPPVLVILPELRGYAHNSWNKLVSYGLAWGVFRFLRCENSTR</sequence>
<gene>
    <name evidence="1" type="ORF">FEZ63_23310</name>
</gene>
<dbReference type="Proteomes" id="UP000325684">
    <property type="component" value="Unassembled WGS sequence"/>
</dbReference>